<dbReference type="Proteomes" id="UP001152795">
    <property type="component" value="Unassembled WGS sequence"/>
</dbReference>
<comment type="function">
    <text evidence="4">Component of the eukaryotic translation initiation factor 3 (eIF-3) complex, which is required for several steps in the initiation of protein synthesis. The eIF-3 complex associates with the 40S ribosome and facilitates the recruitment of eIF-1, eIF-1A, eIF-2:GTP:methionyl-tRNAi and eIF-5 to form the 43S pre-initiation complex (43S PIC). The eIF-3 complex stimulates mRNA recruitment to the 43S PIC and scanning of the mRNA for AUG recognition. The eIF-3 complex is also required for disassembly and recycling of post-termination ribosomal complexes and subsequently prevents premature joining of the 40S and 60S ribosomal subunits prior to initiation. The eIF-3 complex specifically targets and initiates translation of a subset of mRNAs involved in cell proliferation, including cell cycling, differentiation and apoptosis, and uses different modes of RNA stem-loop binding to exert either translational activation or repression.</text>
</comment>
<dbReference type="EMBL" id="CACRXK020004316">
    <property type="protein sequence ID" value="CAB4002294.1"/>
    <property type="molecule type" value="Genomic_DNA"/>
</dbReference>
<evidence type="ECO:0000256" key="3">
    <source>
        <dbReference type="ARBA" id="ARBA00022917"/>
    </source>
</evidence>
<dbReference type="Pfam" id="PF10075">
    <property type="entry name" value="CSN8_PSD8_EIF3K"/>
    <property type="match status" value="1"/>
</dbReference>
<dbReference type="GO" id="GO:0043022">
    <property type="term" value="F:ribosome binding"/>
    <property type="evidence" value="ECO:0007669"/>
    <property type="project" value="InterPro"/>
</dbReference>
<comment type="similarity">
    <text evidence="5">Belongs to the eIF-3 subunit K family.</text>
</comment>
<dbReference type="OrthoDB" id="337745at2759"/>
<dbReference type="InterPro" id="IPR033464">
    <property type="entry name" value="CSN8_PSD8_EIF3K"/>
</dbReference>
<dbReference type="FunFam" id="1.25.40.250:FF:000001">
    <property type="entry name" value="Eukaryotic translation initiation factor 3 subunit K"/>
    <property type="match status" value="1"/>
</dbReference>
<name>A0A7D9ICE1_PARCT</name>
<comment type="subcellular location">
    <subcellularLocation>
        <location evidence="5">Cytoplasm</location>
    </subcellularLocation>
</comment>
<dbReference type="SUPFAM" id="SSF48371">
    <property type="entry name" value="ARM repeat"/>
    <property type="match status" value="1"/>
</dbReference>
<dbReference type="Gene3D" id="1.10.10.10">
    <property type="entry name" value="Winged helix-like DNA-binding domain superfamily/Winged helix DNA-binding domain"/>
    <property type="match status" value="1"/>
</dbReference>
<dbReference type="InterPro" id="IPR036390">
    <property type="entry name" value="WH_DNA-bd_sf"/>
</dbReference>
<accession>A0A7D9ICE1</accession>
<dbReference type="FunFam" id="1.10.10.10:FF:000212">
    <property type="entry name" value="Eukaryotic translation initiation factor 3 subunit K"/>
    <property type="match status" value="1"/>
</dbReference>
<dbReference type="GO" id="GO:0006446">
    <property type="term" value="P:regulation of translational initiation"/>
    <property type="evidence" value="ECO:0007669"/>
    <property type="project" value="InterPro"/>
</dbReference>
<evidence type="ECO:0000256" key="1">
    <source>
        <dbReference type="ARBA" id="ARBA00022490"/>
    </source>
</evidence>
<dbReference type="Gene3D" id="1.25.40.250">
    <property type="entry name" value="ARM repeat, domain 1"/>
    <property type="match status" value="1"/>
</dbReference>
<dbReference type="GO" id="GO:0003723">
    <property type="term" value="F:RNA binding"/>
    <property type="evidence" value="ECO:0007669"/>
    <property type="project" value="UniProtKB-UniRule"/>
</dbReference>
<dbReference type="GO" id="GO:0003743">
    <property type="term" value="F:translation initiation factor activity"/>
    <property type="evidence" value="ECO:0007669"/>
    <property type="project" value="UniProtKB-UniRule"/>
</dbReference>
<dbReference type="InterPro" id="IPR009374">
    <property type="entry name" value="eIF3k"/>
</dbReference>
<dbReference type="PANTHER" id="PTHR13022:SF0">
    <property type="entry name" value="EUKARYOTIC TRANSLATION INITIATION FACTOR 3 SUBUNIT K"/>
    <property type="match status" value="1"/>
</dbReference>
<keyword evidence="7" id="KW-1185">Reference proteome</keyword>
<evidence type="ECO:0000313" key="6">
    <source>
        <dbReference type="EMBL" id="CAB4002294.1"/>
    </source>
</evidence>
<dbReference type="InterPro" id="IPR016024">
    <property type="entry name" value="ARM-type_fold"/>
</dbReference>
<dbReference type="PROSITE" id="PS50250">
    <property type="entry name" value="PCI"/>
    <property type="match status" value="1"/>
</dbReference>
<evidence type="ECO:0000256" key="2">
    <source>
        <dbReference type="ARBA" id="ARBA00022540"/>
    </source>
</evidence>
<reference evidence="6" key="1">
    <citation type="submission" date="2020-04" db="EMBL/GenBank/DDBJ databases">
        <authorList>
            <person name="Alioto T."/>
            <person name="Alioto T."/>
            <person name="Gomez Garrido J."/>
        </authorList>
    </citation>
    <scope>NUCLEOTIDE SEQUENCE</scope>
    <source>
        <strain evidence="6">A484AB</strain>
    </source>
</reference>
<dbReference type="SUPFAM" id="SSF46785">
    <property type="entry name" value="Winged helix' DNA-binding domain"/>
    <property type="match status" value="1"/>
</dbReference>
<dbReference type="InterPro" id="IPR000717">
    <property type="entry name" value="PCI_dom"/>
</dbReference>
<comment type="subunit">
    <text evidence="5">Component of the eukaryotic translation initiation factor 3 (eIF-3) complex.</text>
</comment>
<evidence type="ECO:0000313" key="7">
    <source>
        <dbReference type="Proteomes" id="UP001152795"/>
    </source>
</evidence>
<evidence type="ECO:0000256" key="4">
    <source>
        <dbReference type="ARBA" id="ARBA00057041"/>
    </source>
</evidence>
<gene>
    <name evidence="6" type="ORF">PACLA_8A001983</name>
</gene>
<keyword evidence="1 5" id="KW-0963">Cytoplasm</keyword>
<dbReference type="PANTHER" id="PTHR13022">
    <property type="entry name" value="EUKARYOTIC TRANSLATION INITIATION FACTOR 3 SUBUNIT 11"/>
    <property type="match status" value="1"/>
</dbReference>
<keyword evidence="2 5" id="KW-0396">Initiation factor</keyword>
<keyword evidence="3 5" id="KW-0648">Protein biosynthesis</keyword>
<comment type="caution">
    <text evidence="6">The sequence shown here is derived from an EMBL/GenBank/DDBJ whole genome shotgun (WGS) entry which is preliminary data.</text>
</comment>
<dbReference type="GO" id="GO:0001732">
    <property type="term" value="P:formation of cytoplasmic translation initiation complex"/>
    <property type="evidence" value="ECO:0007669"/>
    <property type="project" value="UniProtKB-UniRule"/>
</dbReference>
<dbReference type="InterPro" id="IPR016020">
    <property type="entry name" value="Transl_init_fac_sub12_N_euk"/>
</dbReference>
<organism evidence="6 7">
    <name type="scientific">Paramuricea clavata</name>
    <name type="common">Red gorgonian</name>
    <name type="synonym">Violescent sea-whip</name>
    <dbReference type="NCBI Taxonomy" id="317549"/>
    <lineage>
        <taxon>Eukaryota</taxon>
        <taxon>Metazoa</taxon>
        <taxon>Cnidaria</taxon>
        <taxon>Anthozoa</taxon>
        <taxon>Octocorallia</taxon>
        <taxon>Malacalcyonacea</taxon>
        <taxon>Plexauridae</taxon>
        <taxon>Paramuricea</taxon>
    </lineage>
</organism>
<dbReference type="HAMAP" id="MF_03010">
    <property type="entry name" value="eIF3k"/>
    <property type="match status" value="1"/>
</dbReference>
<dbReference type="InterPro" id="IPR036388">
    <property type="entry name" value="WH-like_DNA-bd_sf"/>
</dbReference>
<dbReference type="GO" id="GO:0033290">
    <property type="term" value="C:eukaryotic 48S preinitiation complex"/>
    <property type="evidence" value="ECO:0007669"/>
    <property type="project" value="UniProtKB-UniRule"/>
</dbReference>
<comment type="function">
    <text evidence="5">Component of the eukaryotic translation initiation factor 3 (eIF-3) complex, which is involved in protein synthesis of a specialized repertoire of mRNAs and, together with other initiation factors, stimulates binding of mRNA and methionyl-tRNAi to the 40S ribosome. The eIF-3 complex specifically targets and initiates translation of a subset of mRNAs involved in cell proliferation.</text>
</comment>
<sequence>MEDHFEEEFEDTREDISHLLQGINRYNPENLPQLEAYVQLQTSENKYDLDANLSILKLYQFNPQLHQTNVVVQILLKALMNLPRTDFYLCKCLIDENHAHDKSIEKVLYLSDLMETCHFKDFWNEIRQECPELIDGVRGFEAALMLYIGGVLSTTYQSIDIQLLSDLLGGLEGNELQAWITSRGWSIRSDGKVFICNQEHIKSKNIVEKINFHSVKGMMQVSR</sequence>
<evidence type="ECO:0000256" key="5">
    <source>
        <dbReference type="HAMAP-Rule" id="MF_03010"/>
    </source>
</evidence>
<proteinExistence type="inferred from homology"/>
<dbReference type="GO" id="GO:0016282">
    <property type="term" value="C:eukaryotic 43S preinitiation complex"/>
    <property type="evidence" value="ECO:0007669"/>
    <property type="project" value="UniProtKB-UniRule"/>
</dbReference>
<dbReference type="AlphaFoldDB" id="A0A7D9ICE1"/>
<protein>
    <recommendedName>
        <fullName evidence="5">Eukaryotic translation initiation factor 3 subunit K</fullName>
        <shortName evidence="5">eIF3k</shortName>
    </recommendedName>
    <alternativeName>
        <fullName evidence="5">eIF-3 p25</fullName>
    </alternativeName>
</protein>
<dbReference type="GO" id="GO:0005852">
    <property type="term" value="C:eukaryotic translation initiation factor 3 complex"/>
    <property type="evidence" value="ECO:0007669"/>
    <property type="project" value="UniProtKB-UniRule"/>
</dbReference>